<gene>
    <name evidence="1" type="ORF">scyTo_0024649</name>
</gene>
<name>A0A401QET5_SCYTO</name>
<accession>A0A401QET5</accession>
<dbReference type="Proteomes" id="UP000288216">
    <property type="component" value="Unassembled WGS sequence"/>
</dbReference>
<dbReference type="STRING" id="75743.A0A401QET5"/>
<evidence type="ECO:0000313" key="1">
    <source>
        <dbReference type="EMBL" id="GCB83886.1"/>
    </source>
</evidence>
<feature type="non-terminal residue" evidence="1">
    <location>
        <position position="1"/>
    </location>
</feature>
<sequence>VHELRQNVSKDHETIKKKELEQGAKASYGYGGKFGVQKDRMDKVIDHSKFPFMPLDMKAQTVTLYIEPFARSTGKGEAGC</sequence>
<protein>
    <submittedName>
        <fullName evidence="1">Uncharacterized protein</fullName>
    </submittedName>
</protein>
<organism evidence="1 2">
    <name type="scientific">Scyliorhinus torazame</name>
    <name type="common">Cloudy catshark</name>
    <name type="synonym">Catulus torazame</name>
    <dbReference type="NCBI Taxonomy" id="75743"/>
    <lineage>
        <taxon>Eukaryota</taxon>
        <taxon>Metazoa</taxon>
        <taxon>Chordata</taxon>
        <taxon>Craniata</taxon>
        <taxon>Vertebrata</taxon>
        <taxon>Chondrichthyes</taxon>
        <taxon>Elasmobranchii</taxon>
        <taxon>Galeomorphii</taxon>
        <taxon>Galeoidea</taxon>
        <taxon>Carcharhiniformes</taxon>
        <taxon>Scyliorhinidae</taxon>
        <taxon>Scyliorhinus</taxon>
    </lineage>
</organism>
<reference evidence="1 2" key="1">
    <citation type="journal article" date="2018" name="Nat. Ecol. Evol.">
        <title>Shark genomes provide insights into elasmobranch evolution and the origin of vertebrates.</title>
        <authorList>
            <person name="Hara Y"/>
            <person name="Yamaguchi K"/>
            <person name="Onimaru K"/>
            <person name="Kadota M"/>
            <person name="Koyanagi M"/>
            <person name="Keeley SD"/>
            <person name="Tatsumi K"/>
            <person name="Tanaka K"/>
            <person name="Motone F"/>
            <person name="Kageyama Y"/>
            <person name="Nozu R"/>
            <person name="Adachi N"/>
            <person name="Nishimura O"/>
            <person name="Nakagawa R"/>
            <person name="Tanegashima C"/>
            <person name="Kiyatake I"/>
            <person name="Matsumoto R"/>
            <person name="Murakumo K"/>
            <person name="Nishida K"/>
            <person name="Terakita A"/>
            <person name="Kuratani S"/>
            <person name="Sato K"/>
            <person name="Hyodo S Kuraku.S."/>
        </authorList>
    </citation>
    <scope>NUCLEOTIDE SEQUENCE [LARGE SCALE GENOMIC DNA]</scope>
</reference>
<comment type="caution">
    <text evidence="1">The sequence shown here is derived from an EMBL/GenBank/DDBJ whole genome shotgun (WGS) entry which is preliminary data.</text>
</comment>
<keyword evidence="2" id="KW-1185">Reference proteome</keyword>
<dbReference type="EMBL" id="BFAA01052375">
    <property type="protein sequence ID" value="GCB83886.1"/>
    <property type="molecule type" value="Genomic_DNA"/>
</dbReference>
<dbReference type="AlphaFoldDB" id="A0A401QET5"/>
<dbReference type="InterPro" id="IPR003134">
    <property type="entry name" value="Hs1_Cortactin"/>
</dbReference>
<dbReference type="OrthoDB" id="5971719at2759"/>
<dbReference type="Pfam" id="PF02218">
    <property type="entry name" value="HS1_rep"/>
    <property type="match status" value="1"/>
</dbReference>
<evidence type="ECO:0000313" key="2">
    <source>
        <dbReference type="Proteomes" id="UP000288216"/>
    </source>
</evidence>
<dbReference type="PROSITE" id="PS51090">
    <property type="entry name" value="CORTACTIN"/>
    <property type="match status" value="1"/>
</dbReference>
<proteinExistence type="predicted"/>